<proteinExistence type="predicted"/>
<dbReference type="GO" id="GO:0015276">
    <property type="term" value="F:ligand-gated monoatomic ion channel activity"/>
    <property type="evidence" value="ECO:0007669"/>
    <property type="project" value="InterPro"/>
</dbReference>
<sequence length="425" mass="46476">MPYLASSIVMITPFRYGSAGTLWDFLKPFSTQLWIALLACFAVTGVALYLLEDRNPDFARTSKNKGGSSHGGSSSTQGQATLPASVAATSSFPSPSPSPLSPSPPTAPPTDADHAAPTPSLHHHNPNLLPPAGDTPIHHRASHKRRIMNAYWFTSLCIFQAQQAAVQTHLGRILTVTWLFVMLIFNSSYTASLASLLSAQRRYPTIDGFQALLRDKSISVGYRKGSFMKTCLDKLNLEGHTLKSFTSERDYVEALRAGNLVGLEELPYMQILLQTECDLTQSSLEDDHLPSFGGFGFAFRKRDPRIDQFSKAILEMAEDGTLQKLQNAWKIGDKRGRCNSNLEPTHLRLRSFGGLFSIVASVYGGCIIWRLTSKAIKSPEGSCGPLIQALPCTQHGASIQGRGELSSSRRSNRVVHDESVADQIP</sequence>
<keyword evidence="3 12" id="KW-0812">Transmembrane</keyword>
<dbReference type="InterPro" id="IPR001320">
    <property type="entry name" value="Iontro_rcpt_C"/>
</dbReference>
<dbReference type="SUPFAM" id="SSF53850">
    <property type="entry name" value="Periplasmic binding protein-like II"/>
    <property type="match status" value="1"/>
</dbReference>
<evidence type="ECO:0000256" key="10">
    <source>
        <dbReference type="ARBA" id="ARBA00023303"/>
    </source>
</evidence>
<keyword evidence="5" id="KW-0406">Ion transport</keyword>
<dbReference type="Gene3D" id="3.40.190.10">
    <property type="entry name" value="Periplasmic binding protein-like II"/>
    <property type="match status" value="1"/>
</dbReference>
<keyword evidence="10" id="KW-0407">Ion channel</keyword>
<dbReference type="InterPro" id="IPR015683">
    <property type="entry name" value="Ionotropic_Glu_rcpt"/>
</dbReference>
<evidence type="ECO:0000256" key="2">
    <source>
        <dbReference type="ARBA" id="ARBA00022448"/>
    </source>
</evidence>
<dbReference type="EMBL" id="JABFUD020000012">
    <property type="protein sequence ID" value="KAI5072991.1"/>
    <property type="molecule type" value="Genomic_DNA"/>
</dbReference>
<evidence type="ECO:0000259" key="13">
    <source>
        <dbReference type="SMART" id="SM00079"/>
    </source>
</evidence>
<name>A0A9D4USG9_ADICA</name>
<organism evidence="14 15">
    <name type="scientific">Adiantum capillus-veneris</name>
    <name type="common">Maidenhair fern</name>
    <dbReference type="NCBI Taxonomy" id="13818"/>
    <lineage>
        <taxon>Eukaryota</taxon>
        <taxon>Viridiplantae</taxon>
        <taxon>Streptophyta</taxon>
        <taxon>Embryophyta</taxon>
        <taxon>Tracheophyta</taxon>
        <taxon>Polypodiopsida</taxon>
        <taxon>Polypodiidae</taxon>
        <taxon>Polypodiales</taxon>
        <taxon>Pteridineae</taxon>
        <taxon>Pteridaceae</taxon>
        <taxon>Vittarioideae</taxon>
        <taxon>Adiantum</taxon>
    </lineage>
</organism>
<accession>A0A9D4USG9</accession>
<dbReference type="PANTHER" id="PTHR18966">
    <property type="entry name" value="IONOTROPIC GLUTAMATE RECEPTOR"/>
    <property type="match status" value="1"/>
</dbReference>
<protein>
    <recommendedName>
        <fullName evidence="13">Ionotropic glutamate receptor C-terminal domain-containing protein</fullName>
    </recommendedName>
</protein>
<feature type="transmembrane region" description="Helical" evidence="12">
    <location>
        <begin position="150"/>
        <end position="170"/>
    </location>
</feature>
<feature type="domain" description="Ionotropic glutamate receptor C-terminal" evidence="13">
    <location>
        <begin position="15"/>
        <end position="332"/>
    </location>
</feature>
<evidence type="ECO:0000256" key="1">
    <source>
        <dbReference type="ARBA" id="ARBA00004141"/>
    </source>
</evidence>
<keyword evidence="2" id="KW-0813">Transport</keyword>
<dbReference type="Proteomes" id="UP000886520">
    <property type="component" value="Chromosome 12"/>
</dbReference>
<keyword evidence="7" id="KW-0675">Receptor</keyword>
<keyword evidence="15" id="KW-1185">Reference proteome</keyword>
<gene>
    <name evidence="14" type="ORF">GOP47_0013097</name>
</gene>
<feature type="transmembrane region" description="Helical" evidence="12">
    <location>
        <begin position="176"/>
        <end position="197"/>
    </location>
</feature>
<evidence type="ECO:0000313" key="14">
    <source>
        <dbReference type="EMBL" id="KAI5072991.1"/>
    </source>
</evidence>
<evidence type="ECO:0000256" key="4">
    <source>
        <dbReference type="ARBA" id="ARBA00022989"/>
    </source>
</evidence>
<evidence type="ECO:0000256" key="6">
    <source>
        <dbReference type="ARBA" id="ARBA00023136"/>
    </source>
</evidence>
<dbReference type="Pfam" id="PF00060">
    <property type="entry name" value="Lig_chan"/>
    <property type="match status" value="1"/>
</dbReference>
<comment type="subcellular location">
    <subcellularLocation>
        <location evidence="1">Membrane</location>
        <topology evidence="1">Multi-pass membrane protein</topology>
    </subcellularLocation>
</comment>
<dbReference type="SMART" id="SM00079">
    <property type="entry name" value="PBPe"/>
    <property type="match status" value="1"/>
</dbReference>
<evidence type="ECO:0000256" key="8">
    <source>
        <dbReference type="ARBA" id="ARBA00023180"/>
    </source>
</evidence>
<dbReference type="OrthoDB" id="5984008at2759"/>
<feature type="transmembrane region" description="Helical" evidence="12">
    <location>
        <begin position="29"/>
        <end position="51"/>
    </location>
</feature>
<feature type="region of interest" description="Disordered" evidence="11">
    <location>
        <begin position="400"/>
        <end position="425"/>
    </location>
</feature>
<reference evidence="14" key="1">
    <citation type="submission" date="2021-01" db="EMBL/GenBank/DDBJ databases">
        <title>Adiantum capillus-veneris genome.</title>
        <authorList>
            <person name="Fang Y."/>
            <person name="Liao Q."/>
        </authorList>
    </citation>
    <scope>NUCLEOTIDE SEQUENCE</scope>
    <source>
        <strain evidence="14">H3</strain>
        <tissue evidence="14">Leaf</tissue>
    </source>
</reference>
<keyword evidence="8" id="KW-0325">Glycoprotein</keyword>
<keyword evidence="6 12" id="KW-0472">Membrane</keyword>
<dbReference type="Gene3D" id="1.10.287.70">
    <property type="match status" value="1"/>
</dbReference>
<comment type="caution">
    <text evidence="14">The sequence shown here is derived from an EMBL/GenBank/DDBJ whole genome shotgun (WGS) entry which is preliminary data.</text>
</comment>
<keyword evidence="9" id="KW-1071">Ligand-gated ion channel</keyword>
<feature type="region of interest" description="Disordered" evidence="11">
    <location>
        <begin position="61"/>
        <end position="138"/>
    </location>
</feature>
<keyword evidence="4 12" id="KW-1133">Transmembrane helix</keyword>
<evidence type="ECO:0000256" key="9">
    <source>
        <dbReference type="ARBA" id="ARBA00023286"/>
    </source>
</evidence>
<evidence type="ECO:0000313" key="15">
    <source>
        <dbReference type="Proteomes" id="UP000886520"/>
    </source>
</evidence>
<dbReference type="GO" id="GO:0016020">
    <property type="term" value="C:membrane"/>
    <property type="evidence" value="ECO:0007669"/>
    <property type="project" value="UniProtKB-SubCell"/>
</dbReference>
<evidence type="ECO:0000256" key="3">
    <source>
        <dbReference type="ARBA" id="ARBA00022692"/>
    </source>
</evidence>
<evidence type="ECO:0000256" key="5">
    <source>
        <dbReference type="ARBA" id="ARBA00023065"/>
    </source>
</evidence>
<evidence type="ECO:0000256" key="7">
    <source>
        <dbReference type="ARBA" id="ARBA00023170"/>
    </source>
</evidence>
<evidence type="ECO:0000256" key="11">
    <source>
        <dbReference type="SAM" id="MobiDB-lite"/>
    </source>
</evidence>
<feature type="compositionally biased region" description="Low complexity" evidence="11">
    <location>
        <begin position="71"/>
        <end position="93"/>
    </location>
</feature>
<evidence type="ECO:0000256" key="12">
    <source>
        <dbReference type="SAM" id="Phobius"/>
    </source>
</evidence>
<dbReference type="AlphaFoldDB" id="A0A9D4USG9"/>
<feature type="compositionally biased region" description="Pro residues" evidence="11">
    <location>
        <begin position="94"/>
        <end position="108"/>
    </location>
</feature>